<dbReference type="RefSeq" id="WP_122106214.1">
    <property type="nucleotide sequence ID" value="NZ_JBHSKV010000010.1"/>
</dbReference>
<dbReference type="EMBL" id="JBHSKV010000010">
    <property type="protein sequence ID" value="MFC5134689.1"/>
    <property type="molecule type" value="Genomic_DNA"/>
</dbReference>
<comment type="caution">
    <text evidence="2">The sequence shown here is derived from an EMBL/GenBank/DDBJ whole genome shotgun (WGS) entry which is preliminary data.</text>
</comment>
<reference evidence="2 3" key="1">
    <citation type="journal article" date="2019" name="Int. J. Syst. Evol. Microbiol.">
        <title>The Global Catalogue of Microorganisms (GCM) 10K type strain sequencing project: providing services to taxonomists for standard genome sequencing and annotation.</title>
        <authorList>
            <consortium name="The Broad Institute Genomics Platform"/>
            <consortium name="The Broad Institute Genome Sequencing Center for Infectious Disease"/>
            <person name="Wu L."/>
            <person name="Ma J."/>
        </authorList>
    </citation>
    <scope>NUCLEOTIDE SEQUENCE [LARGE SCALE GENOMIC DNA]</scope>
    <source>
        <strain evidence="2 3">CGMCC 1.16026</strain>
    </source>
</reference>
<evidence type="ECO:0000313" key="3">
    <source>
        <dbReference type="Proteomes" id="UP001596145"/>
    </source>
</evidence>
<evidence type="ECO:0000256" key="1">
    <source>
        <dbReference type="SAM" id="Phobius"/>
    </source>
</evidence>
<keyword evidence="1" id="KW-0812">Transmembrane</keyword>
<keyword evidence="3" id="KW-1185">Reference proteome</keyword>
<evidence type="ECO:0000313" key="2">
    <source>
        <dbReference type="EMBL" id="MFC5134689.1"/>
    </source>
</evidence>
<organism evidence="2 3">
    <name type="scientific">Halorubrum glutamatedens</name>
    <dbReference type="NCBI Taxonomy" id="2707018"/>
    <lineage>
        <taxon>Archaea</taxon>
        <taxon>Methanobacteriati</taxon>
        <taxon>Methanobacteriota</taxon>
        <taxon>Stenosarchaea group</taxon>
        <taxon>Halobacteria</taxon>
        <taxon>Halobacteriales</taxon>
        <taxon>Haloferacaceae</taxon>
        <taxon>Halorubrum</taxon>
    </lineage>
</organism>
<proteinExistence type="predicted"/>
<sequence length="67" mass="7221">MDRGNFPYLLLHYLVMIGAILVVVDGIERAGYDLPLYVGVAVAVAVGVAYPRIVAFAGVAPERWESS</sequence>
<dbReference type="AlphaFoldDB" id="A0ABD5QR27"/>
<name>A0ABD5QR27_9EURY</name>
<protein>
    <submittedName>
        <fullName evidence="2">Uncharacterized protein</fullName>
    </submittedName>
</protein>
<keyword evidence="1" id="KW-0472">Membrane</keyword>
<gene>
    <name evidence="2" type="ORF">ACFPJA_08135</name>
</gene>
<feature type="transmembrane region" description="Helical" evidence="1">
    <location>
        <begin position="6"/>
        <end position="24"/>
    </location>
</feature>
<keyword evidence="1" id="KW-1133">Transmembrane helix</keyword>
<accession>A0ABD5QR27</accession>
<dbReference type="Proteomes" id="UP001596145">
    <property type="component" value="Unassembled WGS sequence"/>
</dbReference>
<feature type="transmembrane region" description="Helical" evidence="1">
    <location>
        <begin position="36"/>
        <end position="60"/>
    </location>
</feature>